<evidence type="ECO:0000256" key="1">
    <source>
        <dbReference type="SAM" id="MobiDB-lite"/>
    </source>
</evidence>
<dbReference type="EMBL" id="JAUHHV010000004">
    <property type="protein sequence ID" value="KAK1428095.1"/>
    <property type="molecule type" value="Genomic_DNA"/>
</dbReference>
<feature type="compositionally biased region" description="Polar residues" evidence="1">
    <location>
        <begin position="19"/>
        <end position="74"/>
    </location>
</feature>
<organism evidence="2 3">
    <name type="scientific">Tagetes erecta</name>
    <name type="common">African marigold</name>
    <dbReference type="NCBI Taxonomy" id="13708"/>
    <lineage>
        <taxon>Eukaryota</taxon>
        <taxon>Viridiplantae</taxon>
        <taxon>Streptophyta</taxon>
        <taxon>Embryophyta</taxon>
        <taxon>Tracheophyta</taxon>
        <taxon>Spermatophyta</taxon>
        <taxon>Magnoliopsida</taxon>
        <taxon>eudicotyledons</taxon>
        <taxon>Gunneridae</taxon>
        <taxon>Pentapetalae</taxon>
        <taxon>asterids</taxon>
        <taxon>campanulids</taxon>
        <taxon>Asterales</taxon>
        <taxon>Asteraceae</taxon>
        <taxon>Asteroideae</taxon>
        <taxon>Heliantheae alliance</taxon>
        <taxon>Tageteae</taxon>
        <taxon>Tagetes</taxon>
    </lineage>
</organism>
<evidence type="ECO:0000313" key="2">
    <source>
        <dbReference type="EMBL" id="KAK1428095.1"/>
    </source>
</evidence>
<accession>A0AAD8KYK1</accession>
<keyword evidence="3" id="KW-1185">Reference proteome</keyword>
<dbReference type="Proteomes" id="UP001229421">
    <property type="component" value="Unassembled WGS sequence"/>
</dbReference>
<protein>
    <submittedName>
        <fullName evidence="2">Uncharacterized protein</fullName>
    </submittedName>
</protein>
<feature type="region of interest" description="Disordered" evidence="1">
    <location>
        <begin position="1"/>
        <end position="83"/>
    </location>
</feature>
<sequence length="445" mass="49554">MEHEKEKKKRNKKKKNKQGKTSAGESTSENSNHANVANPNHQNLNSDSSDVPKRGQQQAVGDSDIESVSGTETSRSVEAEKSYWLNREASLEQKIKELQEQLDIHVQREADLESNISQSQQERNLWHHKETELETTISELKTEKQSWLQKEAGYEEKLNQLSEETSSLRSLGACFEENRIQVEAEKVDMAQREDSAAETIASLSKDNAILRAHVIELETSINNISNQNQQLKEHVSDLQSKIQDLENSVAAHLSSDSTKNITEYEDMHSQLESAQALVARLLSENEELAEKVNDLKTELDQKSATAQPSSHIKPYDPTVKNPKVADIYETSGPQTAPIPMTPKKLNTVSNVGPLSGFKDGMPSDKLVNRMNSEGSDLNQISRVSMESGEIVQISLNENDSKVARSATYVPERLEPVPLTDAPLIGAPFRLISFVARYVSGADLVQ</sequence>
<gene>
    <name evidence="2" type="ORF">QVD17_16923</name>
</gene>
<reference evidence="2" key="1">
    <citation type="journal article" date="2023" name="bioRxiv">
        <title>Improved chromosome-level genome assembly for marigold (Tagetes erecta).</title>
        <authorList>
            <person name="Jiang F."/>
            <person name="Yuan L."/>
            <person name="Wang S."/>
            <person name="Wang H."/>
            <person name="Xu D."/>
            <person name="Wang A."/>
            <person name="Fan W."/>
        </authorList>
    </citation>
    <scope>NUCLEOTIDE SEQUENCE</scope>
    <source>
        <strain evidence="2">WSJ</strain>
        <tissue evidence="2">Leaf</tissue>
    </source>
</reference>
<evidence type="ECO:0000313" key="3">
    <source>
        <dbReference type="Proteomes" id="UP001229421"/>
    </source>
</evidence>
<feature type="compositionally biased region" description="Basic residues" evidence="1">
    <location>
        <begin position="1"/>
        <end position="18"/>
    </location>
</feature>
<dbReference type="Gene3D" id="1.10.287.2610">
    <property type="match status" value="1"/>
</dbReference>
<comment type="caution">
    <text evidence="2">The sequence shown here is derived from an EMBL/GenBank/DDBJ whole genome shotgun (WGS) entry which is preliminary data.</text>
</comment>
<proteinExistence type="predicted"/>
<dbReference type="AlphaFoldDB" id="A0AAD8KYK1"/>
<name>A0AAD8KYK1_TARER</name>
<feature type="region of interest" description="Disordered" evidence="1">
    <location>
        <begin position="299"/>
        <end position="320"/>
    </location>
</feature>